<feature type="transmembrane region" description="Helical" evidence="1">
    <location>
        <begin position="135"/>
        <end position="158"/>
    </location>
</feature>
<keyword evidence="1" id="KW-1133">Transmembrane helix</keyword>
<organism evidence="2 3">
    <name type="scientific">Actinoplanes utahensis</name>
    <dbReference type="NCBI Taxonomy" id="1869"/>
    <lineage>
        <taxon>Bacteria</taxon>
        <taxon>Bacillati</taxon>
        <taxon>Actinomycetota</taxon>
        <taxon>Actinomycetes</taxon>
        <taxon>Micromonosporales</taxon>
        <taxon>Micromonosporaceae</taxon>
        <taxon>Actinoplanes</taxon>
    </lineage>
</organism>
<dbReference type="AlphaFoldDB" id="A0A0A6X0H7"/>
<evidence type="ECO:0000313" key="2">
    <source>
        <dbReference type="EMBL" id="KHD73522.1"/>
    </source>
</evidence>
<keyword evidence="1" id="KW-0472">Membrane</keyword>
<comment type="caution">
    <text evidence="2">The sequence shown here is derived from an EMBL/GenBank/DDBJ whole genome shotgun (WGS) entry which is preliminary data.</text>
</comment>
<evidence type="ECO:0000256" key="1">
    <source>
        <dbReference type="SAM" id="Phobius"/>
    </source>
</evidence>
<accession>A0A0A6X0H7</accession>
<dbReference type="Proteomes" id="UP000054537">
    <property type="component" value="Unassembled WGS sequence"/>
</dbReference>
<evidence type="ECO:0000313" key="3">
    <source>
        <dbReference type="Proteomes" id="UP000054537"/>
    </source>
</evidence>
<dbReference type="eggNOG" id="ENOG5033MCT">
    <property type="taxonomic scope" value="Bacteria"/>
</dbReference>
<dbReference type="OrthoDB" id="3538230at2"/>
<feature type="transmembrane region" description="Helical" evidence="1">
    <location>
        <begin position="88"/>
        <end position="115"/>
    </location>
</feature>
<dbReference type="EMBL" id="JRTT01000130">
    <property type="protein sequence ID" value="KHD73522.1"/>
    <property type="molecule type" value="Genomic_DNA"/>
</dbReference>
<gene>
    <name evidence="2" type="ORF">MB27_33775</name>
</gene>
<keyword evidence="3" id="KW-1185">Reference proteome</keyword>
<protein>
    <submittedName>
        <fullName evidence="2">Uncharacterized protein</fullName>
    </submittedName>
</protein>
<reference evidence="2 3" key="1">
    <citation type="submission" date="2014-10" db="EMBL/GenBank/DDBJ databases">
        <title>Draft genome sequence of Actinoplanes utahensis NRRL 12052.</title>
        <authorList>
            <person name="Velasco-Bucheli B."/>
            <person name="del Cerro C."/>
            <person name="Hormigo D."/>
            <person name="Garcia J.L."/>
            <person name="Acebal C."/>
            <person name="Arroyo M."/>
            <person name="de la Mata I."/>
        </authorList>
    </citation>
    <scope>NUCLEOTIDE SEQUENCE [LARGE SCALE GENOMIC DNA]</scope>
    <source>
        <strain evidence="2 3">NRRL 12052</strain>
    </source>
</reference>
<keyword evidence="1" id="KW-0812">Transmembrane</keyword>
<sequence length="225" mass="24185">MSRLPIARYLFSSHTLFLIMFLGAFYLLVAVVVAVAALATPITLSGVDVAGQALHWLALGYGYSAATLLTTMIVHGRTRREFLVQHPLFQVVTSAVLAALITGVYALEAVVYRAAGWTRRLQDHRIFEATDYPTIFGAYWSMLTVCLMTGAFLGAAILRWETAGALALLPAAVVVVYAGAANGLFSLPFARVGLDVAVTAVMVAAGWALLWSAVRDMPVRIRVPA</sequence>
<feature type="transmembrane region" description="Helical" evidence="1">
    <location>
        <begin position="196"/>
        <end position="214"/>
    </location>
</feature>
<dbReference type="RefSeq" id="WP_043531615.1">
    <property type="nucleotide sequence ID" value="NZ_BAABKU010000032.1"/>
</dbReference>
<name>A0A0A6X0H7_ACTUT</name>
<proteinExistence type="predicted"/>
<dbReference type="STRING" id="1869.MB27_33775"/>
<feature type="transmembrane region" description="Helical" evidence="1">
    <location>
        <begin position="54"/>
        <end position="76"/>
    </location>
</feature>
<feature type="transmembrane region" description="Helical" evidence="1">
    <location>
        <begin position="16"/>
        <end position="42"/>
    </location>
</feature>
<feature type="transmembrane region" description="Helical" evidence="1">
    <location>
        <begin position="165"/>
        <end position="190"/>
    </location>
</feature>